<dbReference type="AlphaFoldDB" id="A0AA96WKQ1"/>
<evidence type="ECO:0000256" key="1">
    <source>
        <dbReference type="ARBA" id="ARBA00022630"/>
    </source>
</evidence>
<keyword evidence="2 6" id="KW-0288">FMN</keyword>
<gene>
    <name evidence="8" type="ORF">HJG54_29335</name>
</gene>
<dbReference type="Gene3D" id="3.20.20.30">
    <property type="entry name" value="Luciferase-like domain"/>
    <property type="match status" value="1"/>
</dbReference>
<evidence type="ECO:0000313" key="8">
    <source>
        <dbReference type="EMBL" id="WNZ27024.1"/>
    </source>
</evidence>
<evidence type="ECO:0000256" key="5">
    <source>
        <dbReference type="ARBA" id="ARBA00033748"/>
    </source>
</evidence>
<dbReference type="PANTHER" id="PTHR30011">
    <property type="entry name" value="ALKANESULFONATE MONOOXYGENASE-RELATED"/>
    <property type="match status" value="1"/>
</dbReference>
<dbReference type="EMBL" id="CP053587">
    <property type="protein sequence ID" value="WNZ27024.1"/>
    <property type="molecule type" value="Genomic_DNA"/>
</dbReference>
<name>A0AA96WKQ1_9CYAN</name>
<dbReference type="GO" id="GO:0004497">
    <property type="term" value="F:monooxygenase activity"/>
    <property type="evidence" value="ECO:0007669"/>
    <property type="project" value="UniProtKB-KW"/>
</dbReference>
<comment type="similarity">
    <text evidence="5">Belongs to the NtaA/SnaA/DszA monooxygenase family.</text>
</comment>
<proteinExistence type="inferred from homology"/>
<dbReference type="RefSeq" id="WP_316436618.1">
    <property type="nucleotide sequence ID" value="NZ_CP053587.1"/>
</dbReference>
<dbReference type="CDD" id="cd01095">
    <property type="entry name" value="Nitrilotriacetate_monoxgenase"/>
    <property type="match status" value="1"/>
</dbReference>
<feature type="binding site" evidence="6">
    <location>
        <position position="228"/>
    </location>
    <ligand>
        <name>FMN</name>
        <dbReference type="ChEBI" id="CHEBI:58210"/>
    </ligand>
</feature>
<sequence>MAQMHLAAFLIAGPVAHSHALWRHPQTQLGFLQPDYYQQIAQVLERGKFDLLFFADRLAVSDRYGGDLQVGVQYGDQDAFRLDPVPVLSLMAASTSHIGLGATRSTTYYHPYQVARTFATLDHLSSGRAAWNVVTSVNNAEAQNFGLPEHLEHDRRYDRADEFLELTLKLWRSWQADALIFDQDAGTLADPTKVDYVYHQGEWFQSRGPLNVPCSPQGHPVIIQAGSSGRGKEFAARWAEVIFTIQPSLSLAQQFYTEMKSRLVAYGRSPDSCKILLAVMPFIGTTEAIAAAKQTEHNQLVHPLVGLSTLSNHLNYDFSQHDLDKPIEAVSVQGMRGIYDLIAHLSQTESLTLAEIGRRYGASVLVPQLVGTAVQVADQLEQLFQAQACDGFVISPAYLPAAFEEFVEFVIPELQKRSLFRVEYTGKTLRDHLNLSDSLEEAIL</sequence>
<evidence type="ECO:0000259" key="7">
    <source>
        <dbReference type="Pfam" id="PF00296"/>
    </source>
</evidence>
<dbReference type="InterPro" id="IPR016215">
    <property type="entry name" value="NTA_MOA"/>
</dbReference>
<keyword evidence="3" id="KW-0560">Oxidoreductase</keyword>
<dbReference type="PIRSF" id="PIRSF000337">
    <property type="entry name" value="NTA_MOA"/>
    <property type="match status" value="1"/>
</dbReference>
<protein>
    <submittedName>
        <fullName evidence="8">LLM class flavin-dependent oxidoreductase</fullName>
    </submittedName>
</protein>
<feature type="binding site" evidence="6">
    <location>
        <position position="157"/>
    </location>
    <ligand>
        <name>FMN</name>
        <dbReference type="ChEBI" id="CHEBI:58210"/>
    </ligand>
</feature>
<dbReference type="NCBIfam" id="TIGR03860">
    <property type="entry name" value="FMN_nitrolo"/>
    <property type="match status" value="1"/>
</dbReference>
<feature type="binding site" evidence="6">
    <location>
        <position position="227"/>
    </location>
    <ligand>
        <name>FMN</name>
        <dbReference type="ChEBI" id="CHEBI:58210"/>
    </ligand>
</feature>
<dbReference type="InterPro" id="IPR036661">
    <property type="entry name" value="Luciferase-like_sf"/>
</dbReference>
<dbReference type="GO" id="GO:0016705">
    <property type="term" value="F:oxidoreductase activity, acting on paired donors, with incorporation or reduction of molecular oxygen"/>
    <property type="evidence" value="ECO:0007669"/>
    <property type="project" value="InterPro"/>
</dbReference>
<evidence type="ECO:0000256" key="6">
    <source>
        <dbReference type="PIRSR" id="PIRSR000337-1"/>
    </source>
</evidence>
<evidence type="ECO:0000256" key="4">
    <source>
        <dbReference type="ARBA" id="ARBA00023033"/>
    </source>
</evidence>
<dbReference type="InterPro" id="IPR051260">
    <property type="entry name" value="Diverse_substr_monoxygenases"/>
</dbReference>
<dbReference type="Pfam" id="PF00296">
    <property type="entry name" value="Bac_luciferase"/>
    <property type="match status" value="1"/>
</dbReference>
<dbReference type="SUPFAM" id="SSF51679">
    <property type="entry name" value="Bacterial luciferase-like"/>
    <property type="match status" value="1"/>
</dbReference>
<keyword evidence="4" id="KW-0503">Monooxygenase</keyword>
<accession>A0AA96WKQ1</accession>
<keyword evidence="1 6" id="KW-0285">Flavoprotein</keyword>
<reference evidence="8" key="1">
    <citation type="submission" date="2020-05" db="EMBL/GenBank/DDBJ databases">
        <authorList>
            <person name="Zhu T."/>
            <person name="Keshari N."/>
            <person name="Lu X."/>
        </authorList>
    </citation>
    <scope>NUCLEOTIDE SEQUENCE</scope>
    <source>
        <strain evidence="8">NK1-12</strain>
    </source>
</reference>
<feature type="binding site" evidence="6">
    <location>
        <position position="56"/>
    </location>
    <ligand>
        <name>FMN</name>
        <dbReference type="ChEBI" id="CHEBI:58210"/>
    </ligand>
</feature>
<feature type="domain" description="Luciferase-like" evidence="7">
    <location>
        <begin position="32"/>
        <end position="385"/>
    </location>
</feature>
<feature type="binding site" evidence="6">
    <location>
        <position position="153"/>
    </location>
    <ligand>
        <name>FMN</name>
        <dbReference type="ChEBI" id="CHEBI:58210"/>
    </ligand>
</feature>
<dbReference type="PANTHER" id="PTHR30011:SF16">
    <property type="entry name" value="C2H2 FINGER DOMAIN TRANSCRIPTION FACTOR (EUROFUNG)-RELATED"/>
    <property type="match status" value="1"/>
</dbReference>
<evidence type="ECO:0000256" key="2">
    <source>
        <dbReference type="ARBA" id="ARBA00022643"/>
    </source>
</evidence>
<organism evidence="8">
    <name type="scientific">Leptolyngbya sp. NK1-12</name>
    <dbReference type="NCBI Taxonomy" id="2547451"/>
    <lineage>
        <taxon>Bacteria</taxon>
        <taxon>Bacillati</taxon>
        <taxon>Cyanobacteriota</taxon>
        <taxon>Cyanophyceae</taxon>
        <taxon>Leptolyngbyales</taxon>
        <taxon>Leptolyngbyaceae</taxon>
        <taxon>Leptolyngbya group</taxon>
        <taxon>Leptolyngbya</taxon>
    </lineage>
</organism>
<dbReference type="InterPro" id="IPR011251">
    <property type="entry name" value="Luciferase-like_dom"/>
</dbReference>
<feature type="binding site" evidence="6">
    <location>
        <position position="103"/>
    </location>
    <ligand>
        <name>FMN</name>
        <dbReference type="ChEBI" id="CHEBI:58210"/>
    </ligand>
</feature>
<evidence type="ECO:0000256" key="3">
    <source>
        <dbReference type="ARBA" id="ARBA00023002"/>
    </source>
</evidence>